<evidence type="ECO:0000256" key="1">
    <source>
        <dbReference type="SAM" id="Phobius"/>
    </source>
</evidence>
<protein>
    <recommendedName>
        <fullName evidence="4">Transmembrane protein</fullName>
    </recommendedName>
</protein>
<reference evidence="2 3" key="1">
    <citation type="submission" date="2018-12" db="EMBL/GenBank/DDBJ databases">
        <authorList>
            <consortium name="Pathogen Informatics"/>
        </authorList>
    </citation>
    <scope>NUCLEOTIDE SEQUENCE [LARGE SCALE GENOMIC DNA]</scope>
    <source>
        <strain evidence="2 3">NCTC9428</strain>
    </source>
</reference>
<accession>A0A448DYR7</accession>
<keyword evidence="1" id="KW-1133">Transmembrane helix</keyword>
<feature type="transmembrane region" description="Helical" evidence="1">
    <location>
        <begin position="33"/>
        <end position="51"/>
    </location>
</feature>
<dbReference type="EMBL" id="LR134318">
    <property type="protein sequence ID" value="VEF11922.1"/>
    <property type="molecule type" value="Genomic_DNA"/>
</dbReference>
<dbReference type="OrthoDB" id="7027300at2"/>
<dbReference type="RefSeq" id="WP_126364818.1">
    <property type="nucleotide sequence ID" value="NZ_LR134318.1"/>
</dbReference>
<gene>
    <name evidence="2" type="ORF">NCTC9428_03549</name>
</gene>
<name>A0A448DYR7_PSEFL</name>
<organism evidence="2 3">
    <name type="scientific">Pseudomonas fluorescens</name>
    <dbReference type="NCBI Taxonomy" id="294"/>
    <lineage>
        <taxon>Bacteria</taxon>
        <taxon>Pseudomonadati</taxon>
        <taxon>Pseudomonadota</taxon>
        <taxon>Gammaproteobacteria</taxon>
        <taxon>Pseudomonadales</taxon>
        <taxon>Pseudomonadaceae</taxon>
        <taxon>Pseudomonas</taxon>
    </lineage>
</organism>
<proteinExistence type="predicted"/>
<evidence type="ECO:0000313" key="2">
    <source>
        <dbReference type="EMBL" id="VEF11922.1"/>
    </source>
</evidence>
<evidence type="ECO:0008006" key="4">
    <source>
        <dbReference type="Google" id="ProtNLM"/>
    </source>
</evidence>
<keyword evidence="1" id="KW-0472">Membrane</keyword>
<dbReference type="AlphaFoldDB" id="A0A448DYR7"/>
<evidence type="ECO:0000313" key="3">
    <source>
        <dbReference type="Proteomes" id="UP000281909"/>
    </source>
</evidence>
<keyword evidence="1" id="KW-0812">Transmembrane</keyword>
<dbReference type="Proteomes" id="UP000281909">
    <property type="component" value="Chromosome"/>
</dbReference>
<sequence length="172" mass="19090">MKNESDDSDYHSRDYPLHEDMSFQVKVWTFERLGWYVLVLVVVLAMLGLFSRGPLSAREVKASDGKISVEYELFHRNGSVNPMKINVLGAPGATVELELKGELLEGFSVETMQPEPVRASSGGQGMRLFLQTDTEGRASIYLTLRGDGLGLFKTRITSPGAITVSLDQFIYP</sequence>